<dbReference type="GO" id="GO:0044614">
    <property type="term" value="C:nuclear pore cytoplasmic filaments"/>
    <property type="evidence" value="ECO:0007669"/>
    <property type="project" value="TreeGrafter"/>
</dbReference>
<evidence type="ECO:0000256" key="9">
    <source>
        <dbReference type="ARBA" id="ARBA00065263"/>
    </source>
</evidence>
<dbReference type="InterPro" id="IPR037665">
    <property type="entry name" value="Nucleoporin_S59-like"/>
</dbReference>
<comment type="subcellular location">
    <subcellularLocation>
        <location evidence="1">Nucleus</location>
        <location evidence="1">Nuclear pore complex</location>
    </subcellularLocation>
</comment>
<keyword evidence="3" id="KW-0813">Transport</keyword>
<evidence type="ECO:0000256" key="7">
    <source>
        <dbReference type="ARBA" id="ARBA00023132"/>
    </source>
</evidence>
<evidence type="ECO:0000313" key="14">
    <source>
        <dbReference type="Proteomes" id="UP001189122"/>
    </source>
</evidence>
<feature type="region of interest" description="Disordered" evidence="11">
    <location>
        <begin position="790"/>
        <end position="819"/>
    </location>
</feature>
<dbReference type="PANTHER" id="PTHR23198">
    <property type="entry name" value="NUCLEOPORIN"/>
    <property type="match status" value="1"/>
</dbReference>
<dbReference type="GO" id="GO:0000973">
    <property type="term" value="P:post-transcriptional tethering of RNA polymerase II gene DNA at nuclear periphery"/>
    <property type="evidence" value="ECO:0007669"/>
    <property type="project" value="TreeGrafter"/>
</dbReference>
<dbReference type="SUPFAM" id="SSF82215">
    <property type="entry name" value="C-terminal autoproteolytic domain of nucleoporin nup98"/>
    <property type="match status" value="1"/>
</dbReference>
<feature type="compositionally biased region" description="Low complexity" evidence="11">
    <location>
        <begin position="1"/>
        <end position="19"/>
    </location>
</feature>
<dbReference type="FunFam" id="3.30.1610.10:FF:000002">
    <property type="entry name" value="nuclear pore complex protein NUP98A"/>
    <property type="match status" value="1"/>
</dbReference>
<comment type="similarity">
    <text evidence="2">Belongs to the nucleoporin GLFG family.</text>
</comment>
<name>A0A7I8J2Q3_SPIIN</name>
<comment type="subunit">
    <text evidence="9">Part of the nuclear pore complex (NPC). The NPC has an eight-fold symmetrical structure comprising a central transport channel and two rings, the cytoplasmic and nuclear rings, to which eight filaments are attached. The cytoplasmic filaments have loose ends, while the nuclear filaments are joined in a distal ring, forming a nuclear basket. NPCs are highly dynamic in configuration and composition, and can be devided in 3 subcomplexes, the NUP62 subcomplex, the NUP107-160 subcomplex and the NUP93 subcomplex, containing approximately 30 different nucleoporin proteins.</text>
</comment>
<dbReference type="PROSITE" id="PS51434">
    <property type="entry name" value="NUP_C"/>
    <property type="match status" value="1"/>
</dbReference>
<keyword evidence="7" id="KW-0906">Nuclear pore complex</keyword>
<dbReference type="FunFam" id="1.10.10.2360:FF:000001">
    <property type="entry name" value="Nuclear pore complex protein Nup98-Nup96"/>
    <property type="match status" value="1"/>
</dbReference>
<evidence type="ECO:0000313" key="13">
    <source>
        <dbReference type="EMBL" id="CAA2624185.1"/>
    </source>
</evidence>
<keyword evidence="8" id="KW-0539">Nucleus</keyword>
<dbReference type="Pfam" id="PF04096">
    <property type="entry name" value="Nucleoporin2"/>
    <property type="match status" value="1"/>
</dbReference>
<accession>A0A7I8J2Q3</accession>
<feature type="region of interest" description="Disordered" evidence="11">
    <location>
        <begin position="270"/>
        <end position="324"/>
    </location>
</feature>
<feature type="region of interest" description="Disordered" evidence="11">
    <location>
        <begin position="1"/>
        <end position="65"/>
    </location>
</feature>
<evidence type="ECO:0000259" key="12">
    <source>
        <dbReference type="PROSITE" id="PS51434"/>
    </source>
</evidence>
<evidence type="ECO:0000256" key="11">
    <source>
        <dbReference type="SAM" id="MobiDB-lite"/>
    </source>
</evidence>
<dbReference type="GO" id="GO:0048573">
    <property type="term" value="P:photoperiodism, flowering"/>
    <property type="evidence" value="ECO:0007669"/>
    <property type="project" value="UniProtKB-ARBA"/>
</dbReference>
<sequence length="974" mass="99959">MFGSNNPFGQSSSSPFGQSTLFGQTSSATSNPFSPRPFGSPSPFGSPTGSSIFGSTSTGVFGQPSSPLTSPAFGASSTPAFGASSTPAFGASSAPAFGSSSTAFGSSSIFGAKPTFGGFGSTPSQTSPFGGTPQQTQPAFGGSLFGSTTTFGASQPAFGATSTPAFGSTTPLIWCNSSIIIWSHYIWLYKFSTLWEYRNSVWSFKCPSLWFHTSFWSILYLNFWTSSTPAFGSSSVPAFGASSTPSFGFTSTPAFGQSASTFGSSPFGSTSPFGAQSSPFGAQTTTPTFGTPGFGQQAFGGQQGGSRVASYTPTPEVDGGTGAQATGKLESISAMPVYKDKSHEELRWEDYQRGDKGPSIVPGSKPGGQAAGGFSFPSTQPSPFGATSTFGQTPAFSSAATSPFGQKPAFGSTGFGASSTPAFSSPFGVSSSSPFGVSTAASTAPSLFGGSTPAFGATSTPPFGASSTPAFGASSTPAFGASSFPAFGGSSTPAFGASSTPAFGASSTPAFGAGSTPLFGGSVTSAFGSSPFGSSAVGTTPAFGSSLPFGGTQPSGLFQSSPSFGQTPSLFGQASSGFGQTSSVFGSSIFGAPSTGFGGGLFSSSTSSLIPSSSPLGFSQAPASLSSPFQLAAPPQTSGAISFGGFGQPQPGTSGFGGGQGIFGASAVLQPGVAMQPSPLASPFGMLPSVPQMSIGRGGSAPSVQYGISSMPVSERPAPMRISSLLTPRHLTQRRIKLPPRKYHPKTDGPLVPFFSEDEETTSTPKADAFFIPRENPRALIVHPIEKWPPRTATEKQSVSKDDSIRPSTPARDGSTAEDYTVLHRAQLQELAAKERANPGFCSRVKNFVVGRRGYGSIKFDGETDVRGLDLEAIVEFNSREVVVYGDEVRKPPVGKGLNRPAEVTLLNVRCANRKTGEVYTEGPREQGAEFVSFDAGKGEWKFRVDHFSRYHLLDDDEQEEDEKEKEQEGVLSC</sequence>
<keyword evidence="4" id="KW-0509">mRNA transport</keyword>
<evidence type="ECO:0000256" key="5">
    <source>
        <dbReference type="ARBA" id="ARBA00022927"/>
    </source>
</evidence>
<dbReference type="GO" id="GO:0006606">
    <property type="term" value="P:protein import into nucleus"/>
    <property type="evidence" value="ECO:0007669"/>
    <property type="project" value="TreeGrafter"/>
</dbReference>
<keyword evidence="14" id="KW-1185">Reference proteome</keyword>
<organism evidence="13">
    <name type="scientific">Spirodela intermedia</name>
    <name type="common">Intermediate duckweed</name>
    <dbReference type="NCBI Taxonomy" id="51605"/>
    <lineage>
        <taxon>Eukaryota</taxon>
        <taxon>Viridiplantae</taxon>
        <taxon>Streptophyta</taxon>
        <taxon>Embryophyta</taxon>
        <taxon>Tracheophyta</taxon>
        <taxon>Spermatophyta</taxon>
        <taxon>Magnoliopsida</taxon>
        <taxon>Liliopsida</taxon>
        <taxon>Araceae</taxon>
        <taxon>Lemnoideae</taxon>
        <taxon>Spirodela</taxon>
    </lineage>
</organism>
<feature type="region of interest" description="Disordered" evidence="11">
    <location>
        <begin position="740"/>
        <end position="759"/>
    </location>
</feature>
<keyword evidence="5" id="KW-0653">Protein transport</keyword>
<dbReference type="PANTHER" id="PTHR23198:SF6">
    <property type="entry name" value="NUCLEAR PORE COMPLEX PROTEIN NUP98-NUP96"/>
    <property type="match status" value="1"/>
</dbReference>
<dbReference type="EMBL" id="CACRZD030000007">
    <property type="protein sequence ID" value="CAA6663681.1"/>
    <property type="molecule type" value="Genomic_DNA"/>
</dbReference>
<protein>
    <recommendedName>
        <fullName evidence="10">Nucleoporin autopeptidase</fullName>
    </recommendedName>
</protein>
<dbReference type="Gene3D" id="1.10.10.2360">
    <property type="match status" value="1"/>
</dbReference>
<feature type="compositionally biased region" description="Polar residues" evidence="11">
    <location>
        <begin position="376"/>
        <end position="391"/>
    </location>
</feature>
<dbReference type="GO" id="GO:0051028">
    <property type="term" value="P:mRNA transport"/>
    <property type="evidence" value="ECO:0007669"/>
    <property type="project" value="UniProtKB-KW"/>
</dbReference>
<evidence type="ECO:0000256" key="4">
    <source>
        <dbReference type="ARBA" id="ARBA00022816"/>
    </source>
</evidence>
<gene>
    <name evidence="13" type="ORF">SI7747_07010066</name>
</gene>
<evidence type="ECO:0000256" key="8">
    <source>
        <dbReference type="ARBA" id="ARBA00023242"/>
    </source>
</evidence>
<keyword evidence="6" id="KW-0811">Translocation</keyword>
<evidence type="ECO:0000256" key="10">
    <source>
        <dbReference type="ARBA" id="ARBA00082956"/>
    </source>
</evidence>
<feature type="region of interest" description="Disordered" evidence="11">
    <location>
        <begin position="350"/>
        <end position="391"/>
    </location>
</feature>
<reference evidence="13 14" key="1">
    <citation type="submission" date="2019-12" db="EMBL/GenBank/DDBJ databases">
        <authorList>
            <person name="Scholz U."/>
            <person name="Mascher M."/>
            <person name="Fiebig A."/>
        </authorList>
    </citation>
    <scope>NUCLEOTIDE SEQUENCE</scope>
</reference>
<dbReference type="GO" id="GO:0003723">
    <property type="term" value="F:RNA binding"/>
    <property type="evidence" value="ECO:0007669"/>
    <property type="project" value="TreeGrafter"/>
</dbReference>
<proteinExistence type="inferred from homology"/>
<dbReference type="Proteomes" id="UP001189122">
    <property type="component" value="Unassembled WGS sequence"/>
</dbReference>
<dbReference type="GO" id="GO:0008139">
    <property type="term" value="F:nuclear localization sequence binding"/>
    <property type="evidence" value="ECO:0007669"/>
    <property type="project" value="TreeGrafter"/>
</dbReference>
<feature type="compositionally biased region" description="Low complexity" evidence="11">
    <location>
        <begin position="270"/>
        <end position="300"/>
    </location>
</feature>
<dbReference type="AlphaFoldDB" id="A0A7I8J2Q3"/>
<feature type="domain" description="Peptidase S59" evidence="12">
    <location>
        <begin position="816"/>
        <end position="948"/>
    </location>
</feature>
<evidence type="ECO:0000256" key="1">
    <source>
        <dbReference type="ARBA" id="ARBA00004567"/>
    </source>
</evidence>
<evidence type="ECO:0000256" key="2">
    <source>
        <dbReference type="ARBA" id="ARBA00008926"/>
    </source>
</evidence>
<dbReference type="InterPro" id="IPR036903">
    <property type="entry name" value="Nup98_auto-Pept-S59_dom_sf"/>
</dbReference>
<feature type="compositionally biased region" description="Low complexity" evidence="11">
    <location>
        <begin position="41"/>
        <end position="62"/>
    </location>
</feature>
<feature type="compositionally biased region" description="Polar residues" evidence="11">
    <location>
        <begin position="20"/>
        <end position="29"/>
    </location>
</feature>
<dbReference type="GO" id="GO:0034398">
    <property type="term" value="P:telomere tethering at nuclear periphery"/>
    <property type="evidence" value="ECO:0007669"/>
    <property type="project" value="TreeGrafter"/>
</dbReference>
<dbReference type="GO" id="GO:0006405">
    <property type="term" value="P:RNA export from nucleus"/>
    <property type="evidence" value="ECO:0007669"/>
    <property type="project" value="TreeGrafter"/>
</dbReference>
<evidence type="ECO:0000256" key="6">
    <source>
        <dbReference type="ARBA" id="ARBA00023010"/>
    </source>
</evidence>
<evidence type="ECO:0000256" key="3">
    <source>
        <dbReference type="ARBA" id="ARBA00022448"/>
    </source>
</evidence>
<dbReference type="InterPro" id="IPR007230">
    <property type="entry name" value="Nup98_auto-Pept-S59_dom"/>
</dbReference>
<dbReference type="EMBL" id="LR743594">
    <property type="protein sequence ID" value="CAA2624185.1"/>
    <property type="molecule type" value="Genomic_DNA"/>
</dbReference>
<dbReference type="Gene3D" id="3.30.1610.10">
    <property type="entry name" value="Peptidase S59, nucleoporin"/>
    <property type="match status" value="1"/>
</dbReference>
<dbReference type="GO" id="GO:0017056">
    <property type="term" value="F:structural constituent of nuclear pore"/>
    <property type="evidence" value="ECO:0007669"/>
    <property type="project" value="InterPro"/>
</dbReference>